<organism evidence="1 2">
    <name type="scientific">Paramecium octaurelia</name>
    <dbReference type="NCBI Taxonomy" id="43137"/>
    <lineage>
        <taxon>Eukaryota</taxon>
        <taxon>Sar</taxon>
        <taxon>Alveolata</taxon>
        <taxon>Ciliophora</taxon>
        <taxon>Intramacronucleata</taxon>
        <taxon>Oligohymenophorea</taxon>
        <taxon>Peniculida</taxon>
        <taxon>Parameciidae</taxon>
        <taxon>Paramecium</taxon>
    </lineage>
</organism>
<proteinExistence type="predicted"/>
<accession>A0A8S1XDY4</accession>
<dbReference type="Proteomes" id="UP000683925">
    <property type="component" value="Unassembled WGS sequence"/>
</dbReference>
<dbReference type="AlphaFoldDB" id="A0A8S1XDY4"/>
<evidence type="ECO:0000313" key="1">
    <source>
        <dbReference type="EMBL" id="CAD8199264.1"/>
    </source>
</evidence>
<sequence>MNIVLLKYTKQELSQREYRPSVTVQAERERILDQFEKISLYLQSKYYSNLENQQLVIKVSFDGLFNIYEQNEIIQIDKIKIGLQKQFQPKNRMIISFLELKGNSYFRGVDLELIFNQKPYEISKLRQYTEVVEGILRKFQNPLYCHPIILVLSVFLLSYLEEGYEIIGL</sequence>
<gene>
    <name evidence="1" type="ORF">POCTA_138.1.T1190017</name>
</gene>
<name>A0A8S1XDY4_PAROT</name>
<reference evidence="1" key="1">
    <citation type="submission" date="2021-01" db="EMBL/GenBank/DDBJ databases">
        <authorList>
            <consortium name="Genoscope - CEA"/>
            <person name="William W."/>
        </authorList>
    </citation>
    <scope>NUCLEOTIDE SEQUENCE</scope>
</reference>
<dbReference type="EMBL" id="CAJJDP010000119">
    <property type="protein sequence ID" value="CAD8199264.1"/>
    <property type="molecule type" value="Genomic_DNA"/>
</dbReference>
<evidence type="ECO:0000313" key="2">
    <source>
        <dbReference type="Proteomes" id="UP000683925"/>
    </source>
</evidence>
<keyword evidence="2" id="KW-1185">Reference proteome</keyword>
<comment type="caution">
    <text evidence="1">The sequence shown here is derived from an EMBL/GenBank/DDBJ whole genome shotgun (WGS) entry which is preliminary data.</text>
</comment>
<protein>
    <submittedName>
        <fullName evidence="1">Uncharacterized protein</fullName>
    </submittedName>
</protein>